<name>A0A4D4MG68_STRAX</name>
<organism evidence="2 3">
    <name type="scientific">Streptomyces avermitilis</name>
    <dbReference type="NCBI Taxonomy" id="33903"/>
    <lineage>
        <taxon>Bacteria</taxon>
        <taxon>Bacillati</taxon>
        <taxon>Actinomycetota</taxon>
        <taxon>Actinomycetes</taxon>
        <taxon>Kitasatosporales</taxon>
        <taxon>Streptomycetaceae</taxon>
        <taxon>Streptomyces</taxon>
    </lineage>
</organism>
<reference evidence="2 3" key="1">
    <citation type="submission" date="2019-04" db="EMBL/GenBank/DDBJ databases">
        <title>Draft genome sequences of Streptomyces avermitilis ATCC 31267.</title>
        <authorList>
            <person name="Komaki H."/>
            <person name="Tamura T."/>
            <person name="Hosoyama A."/>
        </authorList>
    </citation>
    <scope>NUCLEOTIDE SEQUENCE [LARGE SCALE GENOMIC DNA]</scope>
    <source>
        <strain evidence="2 3">ATCC 31267</strain>
    </source>
</reference>
<evidence type="ECO:0000313" key="2">
    <source>
        <dbReference type="EMBL" id="GDY70675.1"/>
    </source>
</evidence>
<dbReference type="EMBL" id="BJHY01000001">
    <property type="protein sequence ID" value="GDY70675.1"/>
    <property type="molecule type" value="Genomic_DNA"/>
</dbReference>
<dbReference type="Proteomes" id="UP000299211">
    <property type="component" value="Unassembled WGS sequence"/>
</dbReference>
<proteinExistence type="predicted"/>
<keyword evidence="1" id="KW-0732">Signal</keyword>
<gene>
    <name evidence="2" type="ORF">SAV31267_001600</name>
</gene>
<protein>
    <recommendedName>
        <fullName evidence="4">Secreted protein</fullName>
    </recommendedName>
</protein>
<evidence type="ECO:0000256" key="1">
    <source>
        <dbReference type="SAM" id="SignalP"/>
    </source>
</evidence>
<dbReference type="AlphaFoldDB" id="A0A4D4MG68"/>
<evidence type="ECO:0008006" key="4">
    <source>
        <dbReference type="Google" id="ProtNLM"/>
    </source>
</evidence>
<accession>A0A4D4MG68</accession>
<feature type="chain" id="PRO_5038398990" description="Secreted protein" evidence="1">
    <location>
        <begin position="38"/>
        <end position="126"/>
    </location>
</feature>
<comment type="caution">
    <text evidence="2">The sequence shown here is derived from an EMBL/GenBank/DDBJ whole genome shotgun (WGS) entry which is preliminary data.</text>
</comment>
<feature type="signal peptide" evidence="1">
    <location>
        <begin position="1"/>
        <end position="37"/>
    </location>
</feature>
<sequence>MSMARVMLGTRSRTTAVAAVMAAGVALVPLSSASAQSGSELGLGGGVTLAASASASYECPRIHTTENYAYTWCRVYSGKVRLIADCVRTPDKASGWIYRKDGNPTQRLQAGPCIVGVGPDSGVQSA</sequence>
<evidence type="ECO:0000313" key="3">
    <source>
        <dbReference type="Proteomes" id="UP000299211"/>
    </source>
</evidence>